<sequence length="99" mass="10529">MPTAQRRSAPMSVIAAMPSTEAELIPLTLLRPGQVARVDQVLGGGALVHRLREMGLRRGAEVEMIRPGSPCILRLDGHKLGVRSDELSGVLVRSGVPVA</sequence>
<feature type="domain" description="Ferrous iron transporter FeoA-like" evidence="2">
    <location>
        <begin position="25"/>
        <end position="94"/>
    </location>
</feature>
<dbReference type="Gene3D" id="2.30.30.90">
    <property type="match status" value="1"/>
</dbReference>
<dbReference type="InterPro" id="IPR038157">
    <property type="entry name" value="FeoA_core_dom"/>
</dbReference>
<evidence type="ECO:0000256" key="1">
    <source>
        <dbReference type="ARBA" id="ARBA00023004"/>
    </source>
</evidence>
<dbReference type="GO" id="GO:0046914">
    <property type="term" value="F:transition metal ion binding"/>
    <property type="evidence" value="ECO:0007669"/>
    <property type="project" value="InterPro"/>
</dbReference>
<evidence type="ECO:0000259" key="2">
    <source>
        <dbReference type="SMART" id="SM00899"/>
    </source>
</evidence>
<accession>A0A432MLY6</accession>
<proteinExistence type="predicted"/>
<dbReference type="AlphaFoldDB" id="A0A432MLY6"/>
<evidence type="ECO:0000313" key="3">
    <source>
        <dbReference type="EMBL" id="RUL88290.1"/>
    </source>
</evidence>
<name>A0A432MLY6_9BACT</name>
<protein>
    <submittedName>
        <fullName evidence="3">Ferrous iron transport protein A</fullName>
    </submittedName>
</protein>
<evidence type="ECO:0000313" key="4">
    <source>
        <dbReference type="Proteomes" id="UP000280296"/>
    </source>
</evidence>
<dbReference type="InterPro" id="IPR008988">
    <property type="entry name" value="Transcriptional_repressor_C"/>
</dbReference>
<dbReference type="Pfam" id="PF04023">
    <property type="entry name" value="FeoA"/>
    <property type="match status" value="1"/>
</dbReference>
<reference evidence="3 4" key="1">
    <citation type="submission" date="2018-12" db="EMBL/GenBank/DDBJ databases">
        <authorList>
            <person name="Toschakov S.V."/>
        </authorList>
    </citation>
    <scope>NUCLEOTIDE SEQUENCE [LARGE SCALE GENOMIC DNA]</scope>
    <source>
        <strain evidence="3 4">GM2012</strain>
    </source>
</reference>
<keyword evidence="1" id="KW-0408">Iron</keyword>
<gene>
    <name evidence="3" type="ORF">TsocGM_08115</name>
</gene>
<keyword evidence="4" id="KW-1185">Reference proteome</keyword>
<comment type="caution">
    <text evidence="3">The sequence shown here is derived from an EMBL/GenBank/DDBJ whole genome shotgun (WGS) entry which is preliminary data.</text>
</comment>
<organism evidence="3 4">
    <name type="scientific">Tautonia sociabilis</name>
    <dbReference type="NCBI Taxonomy" id="2080755"/>
    <lineage>
        <taxon>Bacteria</taxon>
        <taxon>Pseudomonadati</taxon>
        <taxon>Planctomycetota</taxon>
        <taxon>Planctomycetia</taxon>
        <taxon>Isosphaerales</taxon>
        <taxon>Isosphaeraceae</taxon>
        <taxon>Tautonia</taxon>
    </lineage>
</organism>
<dbReference type="InterPro" id="IPR007167">
    <property type="entry name" value="Fe-transptr_FeoA-like"/>
</dbReference>
<dbReference type="SUPFAM" id="SSF50037">
    <property type="entry name" value="C-terminal domain of transcriptional repressors"/>
    <property type="match status" value="1"/>
</dbReference>
<dbReference type="SMART" id="SM00899">
    <property type="entry name" value="FeoA"/>
    <property type="match status" value="1"/>
</dbReference>
<dbReference type="EMBL" id="RYZH01000012">
    <property type="protein sequence ID" value="RUL88290.1"/>
    <property type="molecule type" value="Genomic_DNA"/>
</dbReference>
<reference evidence="3 4" key="2">
    <citation type="submission" date="2019-01" db="EMBL/GenBank/DDBJ databases">
        <title>Tautonia sociabilis, a novel thermotolerant planctomycete of Isosphaeraceae family, isolated from a 4000 m deep subterranean habitat.</title>
        <authorList>
            <person name="Kovaleva O.L."/>
            <person name="Elcheninov A.G."/>
            <person name="Van Heerden E."/>
            <person name="Toshchakov S.V."/>
            <person name="Novikov A."/>
            <person name="Bonch-Osmolovskaya E.A."/>
            <person name="Kublanov I.V."/>
        </authorList>
    </citation>
    <scope>NUCLEOTIDE SEQUENCE [LARGE SCALE GENOMIC DNA]</scope>
    <source>
        <strain evidence="3 4">GM2012</strain>
    </source>
</reference>
<dbReference type="Proteomes" id="UP000280296">
    <property type="component" value="Unassembled WGS sequence"/>
</dbReference>